<dbReference type="Gene3D" id="1.10.530.10">
    <property type="match status" value="1"/>
</dbReference>
<dbReference type="RefSeq" id="WP_168835672.1">
    <property type="nucleotide sequence ID" value="NZ_JABAIK010000005.1"/>
</dbReference>
<gene>
    <name evidence="3" type="ORF">HGP28_06640</name>
</gene>
<dbReference type="Proteomes" id="UP000535589">
    <property type="component" value="Unassembled WGS sequence"/>
</dbReference>
<accession>A0A7X8YGD7</accession>
<dbReference type="AlphaFoldDB" id="A0A7X8YGD7"/>
<dbReference type="PANTHER" id="PTHR40572:SF1">
    <property type="entry name" value="PROTEIN BAX"/>
    <property type="match status" value="1"/>
</dbReference>
<keyword evidence="1" id="KW-0472">Membrane</keyword>
<sequence>MHKSVTSLKVGRIALIVGVIALSAVGPYLFYTQPHISSVATARSDVTPNGFENHSPVPNFGAIKETKQKKQAFFDYFSPIVALENQRIIEEREFLETLTPTNVTEEEYAYADRLGKLYSMPLDGSPLTQQWLDEMLMRVNVLPEALVLTQAANESAWGTSRFAKEANNFFGQWCYSKGCGIIPAQRSAGATHEVEKFDTAQEAVHRYFMNVNRNRAYQPLREIRDNLSEKGENLQSTNTALQVSEGLLAYSERGQHYVKEIQEMIRYNQPFWTQ</sequence>
<feature type="domain" description="Mannosyl-glycoprotein endo-beta-N-acetylglucosamidase-like" evidence="2">
    <location>
        <begin position="135"/>
        <end position="268"/>
    </location>
</feature>
<dbReference type="PANTHER" id="PTHR40572">
    <property type="entry name" value="PROTEIN BAX"/>
    <property type="match status" value="1"/>
</dbReference>
<keyword evidence="4" id="KW-1185">Reference proteome</keyword>
<organism evidence="3 4">
    <name type="scientific">Vibrio agarilyticus</name>
    <dbReference type="NCBI Taxonomy" id="2726741"/>
    <lineage>
        <taxon>Bacteria</taxon>
        <taxon>Pseudomonadati</taxon>
        <taxon>Pseudomonadota</taxon>
        <taxon>Gammaproteobacteria</taxon>
        <taxon>Vibrionales</taxon>
        <taxon>Vibrionaceae</taxon>
        <taxon>Vibrio</taxon>
    </lineage>
</organism>
<reference evidence="3 4" key="1">
    <citation type="submission" date="2020-04" db="EMBL/GenBank/DDBJ databases">
        <title>Vibrio sp. SM6, a novel species isolated from seawater.</title>
        <authorList>
            <person name="Wang X."/>
        </authorList>
    </citation>
    <scope>NUCLEOTIDE SEQUENCE [LARGE SCALE GENOMIC DNA]</scope>
    <source>
        <strain evidence="3 4">SM6</strain>
    </source>
</reference>
<name>A0A7X8YGD7_9VIBR</name>
<evidence type="ECO:0000313" key="4">
    <source>
        <dbReference type="Proteomes" id="UP000535589"/>
    </source>
</evidence>
<proteinExistence type="predicted"/>
<keyword evidence="1" id="KW-1133">Transmembrane helix</keyword>
<evidence type="ECO:0000313" key="3">
    <source>
        <dbReference type="EMBL" id="NLS12579.1"/>
    </source>
</evidence>
<keyword evidence="1" id="KW-0812">Transmembrane</keyword>
<dbReference type="GO" id="GO:0004040">
    <property type="term" value="F:amidase activity"/>
    <property type="evidence" value="ECO:0007669"/>
    <property type="project" value="InterPro"/>
</dbReference>
<feature type="transmembrane region" description="Helical" evidence="1">
    <location>
        <begin position="12"/>
        <end position="31"/>
    </location>
</feature>
<dbReference type="Pfam" id="PF01832">
    <property type="entry name" value="Glucosaminidase"/>
    <property type="match status" value="1"/>
</dbReference>
<comment type="caution">
    <text evidence="3">The sequence shown here is derived from an EMBL/GenBank/DDBJ whole genome shotgun (WGS) entry which is preliminary data.</text>
</comment>
<evidence type="ECO:0000259" key="2">
    <source>
        <dbReference type="Pfam" id="PF01832"/>
    </source>
</evidence>
<protein>
    <submittedName>
        <fullName evidence="3">Glucosaminidase</fullName>
    </submittedName>
</protein>
<dbReference type="InterPro" id="IPR002901">
    <property type="entry name" value="MGlyc_endo_b_GlcNAc-like_dom"/>
</dbReference>
<dbReference type="InterPro" id="IPR053195">
    <property type="entry name" value="Bax-like"/>
</dbReference>
<evidence type="ECO:0000256" key="1">
    <source>
        <dbReference type="SAM" id="Phobius"/>
    </source>
</evidence>
<dbReference type="EMBL" id="JABAIK010000005">
    <property type="protein sequence ID" value="NLS12579.1"/>
    <property type="molecule type" value="Genomic_DNA"/>
</dbReference>